<dbReference type="NCBIfam" id="TIGR00057">
    <property type="entry name" value="L-threonylcarbamoyladenylate synthase"/>
    <property type="match status" value="1"/>
</dbReference>
<keyword evidence="4" id="KW-0963">Cytoplasm</keyword>
<dbReference type="STRING" id="1805238.AUJ23_04070"/>
<dbReference type="GO" id="GO:0008033">
    <property type="term" value="P:tRNA processing"/>
    <property type="evidence" value="ECO:0007669"/>
    <property type="project" value="UniProtKB-KW"/>
</dbReference>
<dbReference type="PANTHER" id="PTHR17490:SF16">
    <property type="entry name" value="THREONYLCARBAMOYL-AMP SYNTHASE"/>
    <property type="match status" value="1"/>
</dbReference>
<dbReference type="Gene3D" id="3.90.870.10">
    <property type="entry name" value="DHBP synthase"/>
    <property type="match status" value="1"/>
</dbReference>
<dbReference type="EMBL" id="MNVC01000048">
    <property type="protein sequence ID" value="OIO18265.1"/>
    <property type="molecule type" value="Genomic_DNA"/>
</dbReference>
<dbReference type="GO" id="GO:0003725">
    <property type="term" value="F:double-stranded RNA binding"/>
    <property type="evidence" value="ECO:0007669"/>
    <property type="project" value="InterPro"/>
</dbReference>
<dbReference type="AlphaFoldDB" id="A0A1J4U4I3"/>
<evidence type="ECO:0000256" key="4">
    <source>
        <dbReference type="ARBA" id="ARBA00022490"/>
    </source>
</evidence>
<dbReference type="Pfam" id="PF01300">
    <property type="entry name" value="Sua5_yciO_yrdC"/>
    <property type="match status" value="1"/>
</dbReference>
<protein>
    <recommendedName>
        <fullName evidence="10">L-threonylcarbamoyladenylate synthase</fullName>
        <ecNumber evidence="3">2.7.7.87</ecNumber>
    </recommendedName>
    <alternativeName>
        <fullName evidence="10">L-threonylcarbamoyladenylate synthase</fullName>
    </alternativeName>
</protein>
<dbReference type="EC" id="2.7.7.87" evidence="3"/>
<keyword evidence="9" id="KW-0067">ATP-binding</keyword>
<gene>
    <name evidence="13" type="ORF">AUJ23_04070</name>
</gene>
<comment type="catalytic activity">
    <reaction evidence="11">
        <text>L-threonine + hydrogencarbonate + ATP = L-threonylcarbamoyladenylate + diphosphate + H2O</text>
        <dbReference type="Rhea" id="RHEA:36407"/>
        <dbReference type="ChEBI" id="CHEBI:15377"/>
        <dbReference type="ChEBI" id="CHEBI:17544"/>
        <dbReference type="ChEBI" id="CHEBI:30616"/>
        <dbReference type="ChEBI" id="CHEBI:33019"/>
        <dbReference type="ChEBI" id="CHEBI:57926"/>
        <dbReference type="ChEBI" id="CHEBI:73682"/>
        <dbReference type="EC" id="2.7.7.87"/>
    </reaction>
</comment>
<evidence type="ECO:0000313" key="13">
    <source>
        <dbReference type="EMBL" id="OIO18265.1"/>
    </source>
</evidence>
<organism evidence="13 14">
    <name type="scientific">Candidatus Magasanikbacteria bacterium CG1_02_32_51</name>
    <dbReference type="NCBI Taxonomy" id="1805238"/>
    <lineage>
        <taxon>Bacteria</taxon>
        <taxon>Candidatus Magasanikiibacteriota</taxon>
    </lineage>
</organism>
<dbReference type="GO" id="GO:0005524">
    <property type="term" value="F:ATP binding"/>
    <property type="evidence" value="ECO:0007669"/>
    <property type="project" value="UniProtKB-KW"/>
</dbReference>
<evidence type="ECO:0000256" key="7">
    <source>
        <dbReference type="ARBA" id="ARBA00022695"/>
    </source>
</evidence>
<dbReference type="InterPro" id="IPR017945">
    <property type="entry name" value="DHBP_synth_RibB-like_a/b_dom"/>
</dbReference>
<dbReference type="InterPro" id="IPR006070">
    <property type="entry name" value="Sua5-like_dom"/>
</dbReference>
<evidence type="ECO:0000256" key="2">
    <source>
        <dbReference type="ARBA" id="ARBA00007663"/>
    </source>
</evidence>
<name>A0A1J4U4I3_9BACT</name>
<evidence type="ECO:0000256" key="11">
    <source>
        <dbReference type="ARBA" id="ARBA00048366"/>
    </source>
</evidence>
<keyword evidence="5" id="KW-0808">Transferase</keyword>
<dbReference type="GO" id="GO:0061710">
    <property type="term" value="F:L-threonylcarbamoyladenylate synthase"/>
    <property type="evidence" value="ECO:0007669"/>
    <property type="project" value="UniProtKB-EC"/>
</dbReference>
<comment type="caution">
    <text evidence="13">The sequence shown here is derived from an EMBL/GenBank/DDBJ whole genome shotgun (WGS) entry which is preliminary data.</text>
</comment>
<feature type="domain" description="YrdC-like" evidence="12">
    <location>
        <begin position="8"/>
        <end position="198"/>
    </location>
</feature>
<comment type="subcellular location">
    <subcellularLocation>
        <location evidence="1">Cytoplasm</location>
    </subcellularLocation>
</comment>
<evidence type="ECO:0000259" key="12">
    <source>
        <dbReference type="PROSITE" id="PS51163"/>
    </source>
</evidence>
<dbReference type="PANTHER" id="PTHR17490">
    <property type="entry name" value="SUA5"/>
    <property type="match status" value="1"/>
</dbReference>
<evidence type="ECO:0000256" key="5">
    <source>
        <dbReference type="ARBA" id="ARBA00022679"/>
    </source>
</evidence>
<evidence type="ECO:0000256" key="8">
    <source>
        <dbReference type="ARBA" id="ARBA00022741"/>
    </source>
</evidence>
<keyword evidence="6" id="KW-0819">tRNA processing</keyword>
<dbReference type="PROSITE" id="PS51163">
    <property type="entry name" value="YRDC"/>
    <property type="match status" value="1"/>
</dbReference>
<evidence type="ECO:0000256" key="10">
    <source>
        <dbReference type="ARBA" id="ARBA00029774"/>
    </source>
</evidence>
<proteinExistence type="inferred from homology"/>
<dbReference type="SUPFAM" id="SSF55821">
    <property type="entry name" value="YrdC/RibB"/>
    <property type="match status" value="1"/>
</dbReference>
<evidence type="ECO:0000256" key="3">
    <source>
        <dbReference type="ARBA" id="ARBA00012584"/>
    </source>
</evidence>
<dbReference type="Proteomes" id="UP000181941">
    <property type="component" value="Unassembled WGS sequence"/>
</dbReference>
<reference evidence="13 14" key="1">
    <citation type="journal article" date="2016" name="Environ. Microbiol.">
        <title>Genomic resolution of a cold subsurface aquifer community provides metabolic insights for novel microbes adapted to high CO concentrations.</title>
        <authorList>
            <person name="Probst A.J."/>
            <person name="Castelle C.J."/>
            <person name="Singh A."/>
            <person name="Brown C.T."/>
            <person name="Anantharaman K."/>
            <person name="Sharon I."/>
            <person name="Hug L.A."/>
            <person name="Burstein D."/>
            <person name="Emerson J.B."/>
            <person name="Thomas B.C."/>
            <person name="Banfield J.F."/>
        </authorList>
    </citation>
    <scope>NUCLEOTIDE SEQUENCE [LARGE SCALE GENOMIC DNA]</scope>
    <source>
        <strain evidence="13">CG1_02_32_51</strain>
    </source>
</reference>
<keyword evidence="8" id="KW-0547">Nucleotide-binding</keyword>
<evidence type="ECO:0000256" key="9">
    <source>
        <dbReference type="ARBA" id="ARBA00022840"/>
    </source>
</evidence>
<evidence type="ECO:0000256" key="6">
    <source>
        <dbReference type="ARBA" id="ARBA00022694"/>
    </source>
</evidence>
<dbReference type="GO" id="GO:0000049">
    <property type="term" value="F:tRNA binding"/>
    <property type="evidence" value="ECO:0007669"/>
    <property type="project" value="TreeGrafter"/>
</dbReference>
<evidence type="ECO:0000256" key="1">
    <source>
        <dbReference type="ARBA" id="ARBA00004496"/>
    </source>
</evidence>
<keyword evidence="7" id="KW-0548">Nucleotidyltransferase</keyword>
<dbReference type="InterPro" id="IPR050156">
    <property type="entry name" value="TC-AMP_synthase_SUA5"/>
</dbReference>
<sequence length="205" mass="22615">MEIIKKENLDITSLVGELKRGATVVYPTETCYGLGCDANNREALDKIFQIKNRQKNKSVLVVVADLAMILPYIEWDSTLQKLADKYWPGPMTLVVKSKQDCILPPGVVNEDGTIAFRVTKHYLAAEIAKQLNSPLVSTSANISEMESPYDIESVLTMFENSEVKPDFVIDAGTLPHQSPSTIVRFSDGRLEVLRQGGVIVSLNGS</sequence>
<dbReference type="GO" id="GO:0005737">
    <property type="term" value="C:cytoplasm"/>
    <property type="evidence" value="ECO:0007669"/>
    <property type="project" value="UniProtKB-SubCell"/>
</dbReference>
<accession>A0A1J4U4I3</accession>
<evidence type="ECO:0000313" key="14">
    <source>
        <dbReference type="Proteomes" id="UP000181941"/>
    </source>
</evidence>
<dbReference type="GO" id="GO:0006450">
    <property type="term" value="P:regulation of translational fidelity"/>
    <property type="evidence" value="ECO:0007669"/>
    <property type="project" value="TreeGrafter"/>
</dbReference>
<comment type="similarity">
    <text evidence="2">Belongs to the SUA5 family.</text>
</comment>